<proteinExistence type="predicted"/>
<evidence type="ECO:0000313" key="2">
    <source>
        <dbReference type="Proteomes" id="UP000009017"/>
    </source>
</evidence>
<dbReference type="EMBL" id="AIMA01000020">
    <property type="protein sequence ID" value="EJF88519.1"/>
    <property type="molecule type" value="Genomic_DNA"/>
</dbReference>
<evidence type="ECO:0000313" key="1">
    <source>
        <dbReference type="EMBL" id="EJF88519.1"/>
    </source>
</evidence>
<protein>
    <submittedName>
        <fullName evidence="1">Uncharacterized protein</fullName>
    </submittedName>
</protein>
<reference evidence="1 2" key="1">
    <citation type="submission" date="2012-03" db="EMBL/GenBank/DDBJ databases">
        <title>The Genome Sequence of Bartonella melophagi K-2C.</title>
        <authorList>
            <consortium name="The Broad Institute Genome Sequencing Platform"/>
            <consortium name="The Broad Institute Genome Sequencing Center for Infectious Disease"/>
            <person name="Feldgarden M."/>
            <person name="Kirby J."/>
            <person name="Kosoy M."/>
            <person name="Birtles R."/>
            <person name="Probert W.S."/>
            <person name="Chiaraviglio L."/>
            <person name="Young S.K."/>
            <person name="Zeng Q."/>
            <person name="Gargeya S."/>
            <person name="Fitzgerald M."/>
            <person name="Haas B."/>
            <person name="Abouelleil A."/>
            <person name="Alvarado L."/>
            <person name="Arachchi H.M."/>
            <person name="Berlin A."/>
            <person name="Chapman S.B."/>
            <person name="Gearin G."/>
            <person name="Goldberg J."/>
            <person name="Griggs A."/>
            <person name="Gujja S."/>
            <person name="Hansen M."/>
            <person name="Heiman D."/>
            <person name="Howarth C."/>
            <person name="Larimer J."/>
            <person name="Lui A."/>
            <person name="MacDonald P.J.P."/>
            <person name="McCowen C."/>
            <person name="Montmayeur A."/>
            <person name="Murphy C."/>
            <person name="Neiman D."/>
            <person name="Pearson M."/>
            <person name="Priest M."/>
            <person name="Roberts A."/>
            <person name="Saif S."/>
            <person name="Shea T."/>
            <person name="Sisk P."/>
            <person name="Stolte C."/>
            <person name="Sykes S."/>
            <person name="Wortman J."/>
            <person name="Nusbaum C."/>
            <person name="Birren B."/>
        </authorList>
    </citation>
    <scope>NUCLEOTIDE SEQUENCE [LARGE SCALE GENOMIC DNA]</scope>
    <source>
        <strain evidence="1 2">K-2C</strain>
    </source>
</reference>
<name>J0QZ84_9HYPH</name>
<sequence>MMINTNELCDILSTSVSSMSKVNKALVQPKEGKGNQLREAFKRWLAEARSCRMKRFLLL</sequence>
<dbReference type="OrthoDB" id="7923386at2"/>
<accession>J0QZ84</accession>
<dbReference type="HOGENOM" id="CLU_2950934_0_0_5"/>
<dbReference type="Proteomes" id="UP000009017">
    <property type="component" value="Unassembled WGS sequence"/>
</dbReference>
<organism evidence="1 2">
    <name type="scientific">Bartonella melophagi K-2C</name>
    <dbReference type="NCBI Taxonomy" id="1094557"/>
    <lineage>
        <taxon>Bacteria</taxon>
        <taxon>Pseudomonadati</taxon>
        <taxon>Pseudomonadota</taxon>
        <taxon>Alphaproteobacteria</taxon>
        <taxon>Hyphomicrobiales</taxon>
        <taxon>Bartonellaceae</taxon>
        <taxon>Bartonella</taxon>
    </lineage>
</organism>
<comment type="caution">
    <text evidence="1">The sequence shown here is derived from an EMBL/GenBank/DDBJ whole genome shotgun (WGS) entry which is preliminary data.</text>
</comment>
<dbReference type="RefSeq" id="WP_007477798.1">
    <property type="nucleotide sequence ID" value="NZ_JH725084.1"/>
</dbReference>
<gene>
    <name evidence="1" type="ORF">ME3_01071</name>
</gene>
<keyword evidence="2" id="KW-1185">Reference proteome</keyword>
<dbReference type="AlphaFoldDB" id="J0QZ84"/>
<dbReference type="PATRIC" id="fig|1094557.3.peg.1117"/>